<comment type="caution">
    <text evidence="2">The sequence shown here is derived from an EMBL/GenBank/DDBJ whole genome shotgun (WGS) entry which is preliminary data.</text>
</comment>
<feature type="region of interest" description="Disordered" evidence="1">
    <location>
        <begin position="1"/>
        <end position="42"/>
    </location>
</feature>
<gene>
    <name evidence="2" type="ORF">J1605_021600</name>
</gene>
<evidence type="ECO:0000313" key="2">
    <source>
        <dbReference type="EMBL" id="KAJ8789902.1"/>
    </source>
</evidence>
<dbReference type="EMBL" id="JAIQCJ010001387">
    <property type="protein sequence ID" value="KAJ8789902.1"/>
    <property type="molecule type" value="Genomic_DNA"/>
</dbReference>
<dbReference type="AlphaFoldDB" id="A0AB34HAS1"/>
<protein>
    <submittedName>
        <fullName evidence="2">Uncharacterized protein</fullName>
    </submittedName>
</protein>
<proteinExistence type="predicted"/>
<evidence type="ECO:0000313" key="3">
    <source>
        <dbReference type="Proteomes" id="UP001159641"/>
    </source>
</evidence>
<keyword evidence="3" id="KW-1185">Reference proteome</keyword>
<accession>A0AB34HAS1</accession>
<organism evidence="2 3">
    <name type="scientific">Eschrichtius robustus</name>
    <name type="common">California gray whale</name>
    <name type="synonym">Eschrichtius gibbosus</name>
    <dbReference type="NCBI Taxonomy" id="9764"/>
    <lineage>
        <taxon>Eukaryota</taxon>
        <taxon>Metazoa</taxon>
        <taxon>Chordata</taxon>
        <taxon>Craniata</taxon>
        <taxon>Vertebrata</taxon>
        <taxon>Euteleostomi</taxon>
        <taxon>Mammalia</taxon>
        <taxon>Eutheria</taxon>
        <taxon>Laurasiatheria</taxon>
        <taxon>Artiodactyla</taxon>
        <taxon>Whippomorpha</taxon>
        <taxon>Cetacea</taxon>
        <taxon>Mysticeti</taxon>
        <taxon>Eschrichtiidae</taxon>
        <taxon>Eschrichtius</taxon>
    </lineage>
</organism>
<sequence length="85" mass="8901">MGKLRPGEQKQQAGGHAAPWWQKQELSPEPAGHAHLGPDSDTPHGLHLMFTVSFLIRLGAGAAAATALFPSVDNEPEGNDCSGFG</sequence>
<name>A0AB34HAS1_ESCRO</name>
<evidence type="ECO:0000256" key="1">
    <source>
        <dbReference type="SAM" id="MobiDB-lite"/>
    </source>
</evidence>
<reference evidence="2 3" key="1">
    <citation type="submission" date="2022-11" db="EMBL/GenBank/DDBJ databases">
        <title>Whole genome sequence of Eschrichtius robustus ER-17-0199.</title>
        <authorList>
            <person name="Bruniche-Olsen A."/>
            <person name="Black A.N."/>
            <person name="Fields C.J."/>
            <person name="Walden K."/>
            <person name="Dewoody J.A."/>
        </authorList>
    </citation>
    <scope>NUCLEOTIDE SEQUENCE [LARGE SCALE GENOMIC DNA]</scope>
    <source>
        <strain evidence="2">ER-17-0199</strain>
        <tissue evidence="2">Blubber</tissue>
    </source>
</reference>
<dbReference type="Proteomes" id="UP001159641">
    <property type="component" value="Unassembled WGS sequence"/>
</dbReference>